<evidence type="ECO:0000313" key="3">
    <source>
        <dbReference type="Proteomes" id="UP000075663"/>
    </source>
</evidence>
<dbReference type="Pfam" id="PF11827">
    <property type="entry name" value="DUF3347"/>
    <property type="match status" value="1"/>
</dbReference>
<evidence type="ECO:0000313" key="2">
    <source>
        <dbReference type="EMBL" id="KYG79501.1"/>
    </source>
</evidence>
<comment type="caution">
    <text evidence="2">The sequence shown here is derived from an EMBL/GenBank/DDBJ whole genome shotgun (WGS) entry which is preliminary data.</text>
</comment>
<dbReference type="STRING" id="1914963.AWW67_13085"/>
<feature type="domain" description="DUF3347" evidence="1">
    <location>
        <begin position="50"/>
        <end position="141"/>
    </location>
</feature>
<dbReference type="InterPro" id="IPR021782">
    <property type="entry name" value="DUF3347"/>
</dbReference>
<proteinExistence type="predicted"/>
<sequence length="187" mass="21349">MEEHHNKMEQGENIHRQHTSIRDNFANQDIIILDDPYRADAAVNQDLEEVVDAYLEMKNALVNSNVAAADKAAVEMAEKVAAVDGSSLKTKGTEAWEQHSSLYTAKLAELQHVKNLEEKRSYFSHISEIVYCTVKSFDLKKDMELYATYCPMAFEGKGAYWMAEAREVRNPYFGEKMMQCGEVKEEL</sequence>
<gene>
    <name evidence="2" type="ORF">AWW67_13085</name>
</gene>
<dbReference type="EMBL" id="LRPB01000049">
    <property type="protein sequence ID" value="KYG79501.1"/>
    <property type="molecule type" value="Genomic_DNA"/>
</dbReference>
<dbReference type="Proteomes" id="UP000075663">
    <property type="component" value="Unassembled WGS sequence"/>
</dbReference>
<name>A0A150XLB5_9BACT</name>
<organism evidence="2 3">
    <name type="scientific">Roseivirga seohaensis</name>
    <dbReference type="NCBI Taxonomy" id="1914963"/>
    <lineage>
        <taxon>Bacteria</taxon>
        <taxon>Pseudomonadati</taxon>
        <taxon>Bacteroidota</taxon>
        <taxon>Cytophagia</taxon>
        <taxon>Cytophagales</taxon>
        <taxon>Roseivirgaceae</taxon>
        <taxon>Roseivirga</taxon>
    </lineage>
</organism>
<dbReference type="AlphaFoldDB" id="A0A150XLB5"/>
<evidence type="ECO:0000259" key="1">
    <source>
        <dbReference type="Pfam" id="PF11827"/>
    </source>
</evidence>
<accession>A0A150XLB5</accession>
<protein>
    <recommendedName>
        <fullName evidence="1">DUF3347 domain-containing protein</fullName>
    </recommendedName>
</protein>
<reference evidence="2 3" key="1">
    <citation type="submission" date="2016-01" db="EMBL/GenBank/DDBJ databases">
        <title>Genome sequencing of Roseivirga seohaensis SW-152.</title>
        <authorList>
            <person name="Selvaratnam C."/>
            <person name="Thevarajoo S."/>
            <person name="Goh K.M."/>
            <person name="Ee R."/>
            <person name="Chan K.-G."/>
            <person name="Chong C.S."/>
        </authorList>
    </citation>
    <scope>NUCLEOTIDE SEQUENCE [LARGE SCALE GENOMIC DNA]</scope>
    <source>
        <strain evidence="2 3">SW-152</strain>
    </source>
</reference>